<accession>A0A401WXW2</accession>
<name>A0A401WXW2_ACEPA</name>
<dbReference type="SUPFAM" id="SSF52172">
    <property type="entry name" value="CheY-like"/>
    <property type="match status" value="1"/>
</dbReference>
<dbReference type="PANTHER" id="PTHR44591">
    <property type="entry name" value="STRESS RESPONSE REGULATOR PROTEIN 1"/>
    <property type="match status" value="1"/>
</dbReference>
<feature type="modified residue" description="4-aspartylphosphate" evidence="2">
    <location>
        <position position="69"/>
    </location>
</feature>
<dbReference type="SMART" id="SM00448">
    <property type="entry name" value="REC"/>
    <property type="match status" value="1"/>
</dbReference>
<dbReference type="AlphaFoldDB" id="A0A401WXW2"/>
<keyword evidence="1 2" id="KW-0597">Phosphoprotein</keyword>
<dbReference type="InterPro" id="IPR001789">
    <property type="entry name" value="Sig_transdc_resp-reg_receiver"/>
</dbReference>
<gene>
    <name evidence="4" type="primary">cheY</name>
    <name evidence="4" type="ORF">NBRC3188_2884</name>
</gene>
<dbReference type="EMBL" id="BDES01000078">
    <property type="protein sequence ID" value="GCD54187.1"/>
    <property type="molecule type" value="Genomic_DNA"/>
</dbReference>
<evidence type="ECO:0000313" key="4">
    <source>
        <dbReference type="EMBL" id="GCD54187.1"/>
    </source>
</evidence>
<dbReference type="InterPro" id="IPR050595">
    <property type="entry name" value="Bact_response_regulator"/>
</dbReference>
<sequence>MVNGKPSVEAQASHNTIRVLTVDDSKTIQVMLRKALESAGYEVIQGGDGVEGLEALRASSPPPNAIITDINMPRMDGFEFIEAVRKIPEYRHIPMLCLTTESDPEKKLRAKKAGATGWIVKPFNAESLIAAIRRVTD</sequence>
<reference evidence="4 5" key="1">
    <citation type="submission" date="2016-06" db="EMBL/GenBank/DDBJ databases">
        <title>Acetobacter pasteurianus NBRC 3188 whole genome sequencing project.</title>
        <authorList>
            <person name="Matsutani M."/>
            <person name="Shiwa Y."/>
            <person name="Okamoto-Kainuma A."/>
            <person name="Ishikawa M."/>
            <person name="Koizumi Y."/>
            <person name="Yoshikawa H."/>
            <person name="Yakushi T."/>
            <person name="Matsushita K."/>
        </authorList>
    </citation>
    <scope>NUCLEOTIDE SEQUENCE [LARGE SCALE GENOMIC DNA]</scope>
    <source>
        <strain evidence="4 5">NBRC 3188</strain>
    </source>
</reference>
<dbReference type="PROSITE" id="PS50110">
    <property type="entry name" value="RESPONSE_REGULATORY"/>
    <property type="match status" value="1"/>
</dbReference>
<dbReference type="Gene3D" id="3.40.50.2300">
    <property type="match status" value="1"/>
</dbReference>
<evidence type="ECO:0000256" key="2">
    <source>
        <dbReference type="PROSITE-ProRule" id="PRU00169"/>
    </source>
</evidence>
<comment type="caution">
    <text evidence="4">The sequence shown here is derived from an EMBL/GenBank/DDBJ whole genome shotgun (WGS) entry which is preliminary data.</text>
</comment>
<dbReference type="GO" id="GO:0000160">
    <property type="term" value="P:phosphorelay signal transduction system"/>
    <property type="evidence" value="ECO:0007669"/>
    <property type="project" value="InterPro"/>
</dbReference>
<dbReference type="RefSeq" id="WP_276528040.1">
    <property type="nucleotide sequence ID" value="NZ_BDES01000078.1"/>
</dbReference>
<dbReference type="PANTHER" id="PTHR44591:SF25">
    <property type="entry name" value="CHEMOTAXIS TWO-COMPONENT RESPONSE REGULATOR"/>
    <property type="match status" value="1"/>
</dbReference>
<evidence type="ECO:0000256" key="1">
    <source>
        <dbReference type="ARBA" id="ARBA00022553"/>
    </source>
</evidence>
<protein>
    <submittedName>
        <fullName evidence="4">Chemotaxis protein CheY</fullName>
    </submittedName>
</protein>
<organism evidence="4 5">
    <name type="scientific">Acetobacter pasteurianus NBRC 3188</name>
    <dbReference type="NCBI Taxonomy" id="1226663"/>
    <lineage>
        <taxon>Bacteria</taxon>
        <taxon>Pseudomonadati</taxon>
        <taxon>Pseudomonadota</taxon>
        <taxon>Alphaproteobacteria</taxon>
        <taxon>Acetobacterales</taxon>
        <taxon>Acetobacteraceae</taxon>
        <taxon>Acetobacter</taxon>
    </lineage>
</organism>
<proteinExistence type="predicted"/>
<dbReference type="Pfam" id="PF00072">
    <property type="entry name" value="Response_reg"/>
    <property type="match status" value="1"/>
</dbReference>
<evidence type="ECO:0000259" key="3">
    <source>
        <dbReference type="PROSITE" id="PS50110"/>
    </source>
</evidence>
<evidence type="ECO:0000313" key="5">
    <source>
        <dbReference type="Proteomes" id="UP000287300"/>
    </source>
</evidence>
<dbReference type="InterPro" id="IPR011006">
    <property type="entry name" value="CheY-like_superfamily"/>
</dbReference>
<dbReference type="Proteomes" id="UP000287300">
    <property type="component" value="Unassembled WGS sequence"/>
</dbReference>
<feature type="domain" description="Response regulatory" evidence="3">
    <location>
        <begin position="18"/>
        <end position="136"/>
    </location>
</feature>